<sequence>MRIGAESGLVVLASMAWRARARFATPRLTPIGRTTIWRLRLTRCGRSASRVCRCRTKKIRRGSRPTIPVGPITTARSTTSGRSSATKTPRAGSFRTPGWSKTATRSTSTAFRRCRSFPPSPRAQARCAFTSSTARSTRSRMSGASACGSP</sequence>
<dbReference type="AlphaFoldDB" id="Q9XBU7"/>
<organism evidence="2">
    <name type="scientific">uncultured groundwater bacterium 2</name>
    <dbReference type="NCBI Taxonomy" id="96234"/>
    <lineage>
        <taxon>Bacteria</taxon>
        <taxon>environmental samples</taxon>
    </lineage>
</organism>
<accession>Q9XBU7</accession>
<protein>
    <submittedName>
        <fullName evidence="2">Methane monooxygenase component A alpha subunit</fullName>
    </submittedName>
</protein>
<gene>
    <name evidence="2" type="primary">mmoX</name>
</gene>
<keyword evidence="2" id="KW-0560">Oxidoreductase</keyword>
<dbReference type="GO" id="GO:0004497">
    <property type="term" value="F:monooxygenase activity"/>
    <property type="evidence" value="ECO:0007669"/>
    <property type="project" value="UniProtKB-KW"/>
</dbReference>
<feature type="region of interest" description="Disordered" evidence="1">
    <location>
        <begin position="62"/>
        <end position="150"/>
    </location>
</feature>
<keyword evidence="2" id="KW-0503">Monooxygenase</keyword>
<proteinExistence type="predicted"/>
<feature type="non-terminal residue" evidence="2">
    <location>
        <position position="150"/>
    </location>
</feature>
<reference evidence="2" key="1">
    <citation type="journal article" date="2000" name="FEMS Microbiol. Ecol.">
        <title>Monitoring impact of in situ biostimulation treatment on groundwater bacterial community by DGGE.</title>
        <authorList>
            <person name="Iwamoto T."/>
            <person name="Tani K."/>
            <person name="Nakamura K."/>
            <person name="Suzuki Y."/>
            <person name="Kitagawa M."/>
            <person name="Eguchi M."/>
            <person name="Nasu M."/>
        </authorList>
    </citation>
    <scope>NUCLEOTIDE SEQUENCE</scope>
</reference>
<name>Q9XBU7_9BACT</name>
<evidence type="ECO:0000256" key="1">
    <source>
        <dbReference type="SAM" id="MobiDB-lite"/>
    </source>
</evidence>
<feature type="compositionally biased region" description="Low complexity" evidence="1">
    <location>
        <begin position="130"/>
        <end position="150"/>
    </location>
</feature>
<feature type="compositionally biased region" description="Low complexity" evidence="1">
    <location>
        <begin position="100"/>
        <end position="111"/>
    </location>
</feature>
<evidence type="ECO:0000313" key="2">
    <source>
        <dbReference type="EMBL" id="AAD38414.2"/>
    </source>
</evidence>
<dbReference type="EMBL" id="AF155587">
    <property type="protein sequence ID" value="AAD38414.2"/>
    <property type="molecule type" value="Genomic_DNA"/>
</dbReference>
<feature type="compositionally biased region" description="Low complexity" evidence="1">
    <location>
        <begin position="73"/>
        <end position="88"/>
    </location>
</feature>